<dbReference type="EMBL" id="PP079243">
    <property type="protein sequence ID" value="WVK89928.1"/>
    <property type="molecule type" value="Genomic_DNA"/>
</dbReference>
<accession>A0AAX4JHT0</accession>
<evidence type="ECO:0000313" key="2">
    <source>
        <dbReference type="Proteomes" id="UP001432380"/>
    </source>
</evidence>
<protein>
    <submittedName>
        <fullName evidence="1">Uncharacterized protein</fullName>
    </submittedName>
</protein>
<sequence>MKMRQVDDFGNEFWPILHKWAYYTGRWYYVTVKNNLMW</sequence>
<name>A0AAX4JHT0_9CAUD</name>
<proteinExistence type="predicted"/>
<evidence type="ECO:0000313" key="1">
    <source>
        <dbReference type="EMBL" id="WVK89928.1"/>
    </source>
</evidence>
<reference evidence="1" key="1">
    <citation type="submission" date="2024-01" db="EMBL/GenBank/DDBJ databases">
        <authorList>
            <person name="Zhu Q."/>
        </authorList>
    </citation>
    <scope>NUCLEOTIDE SEQUENCE</scope>
</reference>
<organism evidence="1 2">
    <name type="scientific">Burkholderia phage vB_BpP_HN02</name>
    <dbReference type="NCBI Taxonomy" id="3116925"/>
    <lineage>
        <taxon>Viruses</taxon>
        <taxon>Duplodnaviria</taxon>
        <taxon>Heunggongvirae</taxon>
        <taxon>Uroviricota</taxon>
        <taxon>Caudoviricetes</taxon>
        <taxon>Schitoviridae</taxon>
    </lineage>
</organism>
<dbReference type="Proteomes" id="UP001432380">
    <property type="component" value="Segment"/>
</dbReference>